<reference evidence="9 10" key="1">
    <citation type="submission" date="2014-11" db="EMBL/GenBank/DDBJ databases">
        <title>Genetic blueprint of the zoonotic pathogen Toxocara canis.</title>
        <authorList>
            <person name="Zhu X.-Q."/>
            <person name="Korhonen P.K."/>
            <person name="Cai H."/>
            <person name="Young N.D."/>
            <person name="Nejsum P."/>
            <person name="von Samson-Himmelstjerna G."/>
            <person name="Boag P.R."/>
            <person name="Tan P."/>
            <person name="Li Q."/>
            <person name="Min J."/>
            <person name="Yang Y."/>
            <person name="Wang X."/>
            <person name="Fang X."/>
            <person name="Hall R.S."/>
            <person name="Hofmann A."/>
            <person name="Sternberg P.W."/>
            <person name="Jex A.R."/>
            <person name="Gasser R.B."/>
        </authorList>
    </citation>
    <scope>NUCLEOTIDE SEQUENCE [LARGE SCALE GENOMIC DNA]</scope>
    <source>
        <strain evidence="9">PN_DK_2014</strain>
    </source>
</reference>
<dbReference type="GO" id="GO:0016020">
    <property type="term" value="C:membrane"/>
    <property type="evidence" value="ECO:0007669"/>
    <property type="project" value="UniProtKB-SubCell"/>
</dbReference>
<proteinExistence type="inferred from homology"/>
<dbReference type="OrthoDB" id="6604018at2759"/>
<evidence type="ECO:0000256" key="2">
    <source>
        <dbReference type="ARBA" id="ARBA00004173"/>
    </source>
</evidence>
<feature type="transmembrane region" description="Helical" evidence="7">
    <location>
        <begin position="103"/>
        <end position="125"/>
    </location>
</feature>
<protein>
    <recommendedName>
        <fullName evidence="8">HIG1 domain-containing protein</fullName>
    </recommendedName>
</protein>
<dbReference type="Gene3D" id="6.10.140.1320">
    <property type="match status" value="1"/>
</dbReference>
<accession>A0A0B2VZQ7</accession>
<feature type="domain" description="HIG1" evidence="8">
    <location>
        <begin position="146"/>
        <end position="239"/>
    </location>
</feature>
<evidence type="ECO:0000313" key="10">
    <source>
        <dbReference type="Proteomes" id="UP000031036"/>
    </source>
</evidence>
<dbReference type="PROSITE" id="PS51503">
    <property type="entry name" value="HIG1"/>
    <property type="match status" value="1"/>
</dbReference>
<dbReference type="EMBL" id="JPKZ01000619">
    <property type="protein sequence ID" value="KHN86455.1"/>
    <property type="molecule type" value="Genomic_DNA"/>
</dbReference>
<feature type="transmembrane region" description="Helical" evidence="7">
    <location>
        <begin position="172"/>
        <end position="190"/>
    </location>
</feature>
<sequence>MLARAYLLVSPERMILRRSLMLTAKASSTPNTFADIPHATKASFIQDLDKNRAKFNVDAESGLKPTPMQRHFLVLTRLYRNRNEIPEYVASGTMMRMHNRMRVVFIFVAVAFFYTIFLCFEKAMALKVHKDKVEGRNVNLTERYPAIPADIGYASGKNTTGTMKTGVWQNAIGNPPVIIGLGLTGAALMGMMRKAFLGDKFGAQRFMRYRIMAQFFTVTALVAGVTLFGVTYESREDKRRQLPHHQ</sequence>
<organism evidence="9 10">
    <name type="scientific">Toxocara canis</name>
    <name type="common">Canine roundworm</name>
    <dbReference type="NCBI Taxonomy" id="6265"/>
    <lineage>
        <taxon>Eukaryota</taxon>
        <taxon>Metazoa</taxon>
        <taxon>Ecdysozoa</taxon>
        <taxon>Nematoda</taxon>
        <taxon>Chromadorea</taxon>
        <taxon>Rhabditida</taxon>
        <taxon>Spirurina</taxon>
        <taxon>Ascaridomorpha</taxon>
        <taxon>Ascaridoidea</taxon>
        <taxon>Toxocaridae</taxon>
        <taxon>Toxocara</taxon>
    </lineage>
</organism>
<comment type="similarity">
    <text evidence="3">Belongs to the UPF0389 family.</text>
</comment>
<feature type="transmembrane region" description="Helical" evidence="7">
    <location>
        <begin position="211"/>
        <end position="232"/>
    </location>
</feature>
<evidence type="ECO:0000256" key="3">
    <source>
        <dbReference type="ARBA" id="ARBA00007363"/>
    </source>
</evidence>
<dbReference type="InterPro" id="IPR009432">
    <property type="entry name" value="DUF1075"/>
</dbReference>
<dbReference type="PANTHER" id="PTHR13674">
    <property type="entry name" value="GROWTH AND TRANSFORMATION-DEPENDENT PROTEIN"/>
    <property type="match status" value="1"/>
</dbReference>
<keyword evidence="10" id="KW-1185">Reference proteome</keyword>
<evidence type="ECO:0000256" key="5">
    <source>
        <dbReference type="ARBA" id="ARBA00022989"/>
    </source>
</evidence>
<dbReference type="Pfam" id="PF04588">
    <property type="entry name" value="HIG_1_N"/>
    <property type="match status" value="1"/>
</dbReference>
<keyword evidence="6 7" id="KW-0472">Membrane</keyword>
<name>A0A0B2VZQ7_TOXCA</name>
<dbReference type="AlphaFoldDB" id="A0A0B2VZQ7"/>
<dbReference type="PANTHER" id="PTHR13674:SF5">
    <property type="entry name" value="UPF0389 PROTEIN CG9231"/>
    <property type="match status" value="1"/>
</dbReference>
<evidence type="ECO:0000256" key="6">
    <source>
        <dbReference type="ARBA" id="ARBA00023136"/>
    </source>
</evidence>
<dbReference type="STRING" id="6265.A0A0B2VZQ7"/>
<evidence type="ECO:0000256" key="7">
    <source>
        <dbReference type="SAM" id="Phobius"/>
    </source>
</evidence>
<comment type="subcellular location">
    <subcellularLocation>
        <location evidence="1">Membrane</location>
        <topology evidence="1">Single-pass membrane protein</topology>
    </subcellularLocation>
    <subcellularLocation>
        <location evidence="2">Mitochondrion</location>
    </subcellularLocation>
</comment>
<dbReference type="InterPro" id="IPR007667">
    <property type="entry name" value="Hypoxia_induced_domain"/>
</dbReference>
<gene>
    <name evidence="9" type="ORF">Tcan_16034</name>
</gene>
<evidence type="ECO:0000259" key="8">
    <source>
        <dbReference type="PROSITE" id="PS51503"/>
    </source>
</evidence>
<keyword evidence="4 7" id="KW-0812">Transmembrane</keyword>
<dbReference type="GO" id="GO:0005739">
    <property type="term" value="C:mitochondrion"/>
    <property type="evidence" value="ECO:0007669"/>
    <property type="project" value="UniProtKB-SubCell"/>
</dbReference>
<comment type="caution">
    <text evidence="9">The sequence shown here is derived from an EMBL/GenBank/DDBJ whole genome shotgun (WGS) entry which is preliminary data.</text>
</comment>
<keyword evidence="5 7" id="KW-1133">Transmembrane helix</keyword>
<evidence type="ECO:0000313" key="9">
    <source>
        <dbReference type="EMBL" id="KHN86455.1"/>
    </source>
</evidence>
<evidence type="ECO:0000256" key="4">
    <source>
        <dbReference type="ARBA" id="ARBA00022692"/>
    </source>
</evidence>
<evidence type="ECO:0000256" key="1">
    <source>
        <dbReference type="ARBA" id="ARBA00004167"/>
    </source>
</evidence>
<dbReference type="Proteomes" id="UP000031036">
    <property type="component" value="Unassembled WGS sequence"/>
</dbReference>
<dbReference type="Pfam" id="PF06388">
    <property type="entry name" value="DUF1075"/>
    <property type="match status" value="1"/>
</dbReference>